<feature type="region of interest" description="Disordered" evidence="1">
    <location>
        <begin position="293"/>
        <end position="388"/>
    </location>
</feature>
<feature type="compositionally biased region" description="Polar residues" evidence="1">
    <location>
        <begin position="358"/>
        <end position="375"/>
    </location>
</feature>
<dbReference type="Proteomes" id="UP000077755">
    <property type="component" value="Chromosome 1"/>
</dbReference>
<evidence type="ECO:0000313" key="3">
    <source>
        <dbReference type="Proteomes" id="UP000077755"/>
    </source>
</evidence>
<feature type="compositionally biased region" description="Basic and acidic residues" evidence="1">
    <location>
        <begin position="376"/>
        <end position="388"/>
    </location>
</feature>
<protein>
    <submittedName>
        <fullName evidence="2">Uncharacterized protein</fullName>
    </submittedName>
</protein>
<feature type="region of interest" description="Disordered" evidence="1">
    <location>
        <begin position="197"/>
        <end position="281"/>
    </location>
</feature>
<name>A0A169WQY1_DAUCS</name>
<reference evidence="2" key="1">
    <citation type="journal article" date="2016" name="Nat. Genet.">
        <title>A high-quality carrot genome assembly provides new insights into carotenoid accumulation and asterid genome evolution.</title>
        <authorList>
            <person name="Iorizzo M."/>
            <person name="Ellison S."/>
            <person name="Senalik D."/>
            <person name="Zeng P."/>
            <person name="Satapoomin P."/>
            <person name="Huang J."/>
            <person name="Bowman M."/>
            <person name="Iovene M."/>
            <person name="Sanseverino W."/>
            <person name="Cavagnaro P."/>
            <person name="Yildiz M."/>
            <person name="Macko-Podgorni A."/>
            <person name="Moranska E."/>
            <person name="Grzebelus E."/>
            <person name="Grzebelus D."/>
            <person name="Ashrafi H."/>
            <person name="Zheng Z."/>
            <person name="Cheng S."/>
            <person name="Spooner D."/>
            <person name="Van Deynze A."/>
            <person name="Simon P."/>
        </authorList>
    </citation>
    <scope>NUCLEOTIDE SEQUENCE</scope>
    <source>
        <tissue evidence="2">Leaf</tissue>
    </source>
</reference>
<dbReference type="AlphaFoldDB" id="A0A169WQY1"/>
<evidence type="ECO:0000313" key="2">
    <source>
        <dbReference type="EMBL" id="WOG83375.1"/>
    </source>
</evidence>
<feature type="compositionally biased region" description="Basic and acidic residues" evidence="1">
    <location>
        <begin position="235"/>
        <end position="246"/>
    </location>
</feature>
<dbReference type="KEGG" id="dcr:108226012"/>
<dbReference type="Gramene" id="KZN09794">
    <property type="protein sequence ID" value="KZN09794"/>
    <property type="gene ID" value="DCAR_002450"/>
</dbReference>
<dbReference type="EMBL" id="CP093343">
    <property type="protein sequence ID" value="WOG83375.1"/>
    <property type="molecule type" value="Genomic_DNA"/>
</dbReference>
<feature type="compositionally biased region" description="Basic and acidic residues" evidence="1">
    <location>
        <begin position="293"/>
        <end position="317"/>
    </location>
</feature>
<gene>
    <name evidence="2" type="ORF">DCAR_0102550</name>
</gene>
<keyword evidence="3" id="KW-1185">Reference proteome</keyword>
<evidence type="ECO:0000256" key="1">
    <source>
        <dbReference type="SAM" id="MobiDB-lite"/>
    </source>
</evidence>
<feature type="compositionally biased region" description="Polar residues" evidence="1">
    <location>
        <begin position="212"/>
        <end position="231"/>
    </location>
</feature>
<sequence>MGCRESKHIATGNTIAASGSSRKSTNRGQDGKKSSNNNNNNNNNNVQTLQKATSGRSSTLQKRGSSKRINAGDSKANNVLNENVKLDDEMKTDSGSGGVSEYCTPTEAAGAFDNTKTENAEEKKETVAEATPKENLAGNADRNLKNYMREAEVDQKIKEAEAAVANPGNHLQEAEVEEKIKEAEVAVEFLEKLVKETDKAQEIGGTEEATAGNRQNPVKENLEIPSSSVQNPEEEANKPEEIRETEVEATDATLQNPVEASDKSERNQNAGSASNKYDETLTKAGEAVEKVKEIHEVTEKAEELPVKEVETSSRTDQEALVSDEPEFMEKEAEDDYTTPEDPLKAAENADGENHASRLENTANLQSIEEITSQENPDIKMNTDDVGKQ</sequence>
<feature type="compositionally biased region" description="Low complexity" evidence="1">
    <location>
        <begin position="36"/>
        <end position="45"/>
    </location>
</feature>
<feature type="compositionally biased region" description="Polar residues" evidence="1">
    <location>
        <begin position="11"/>
        <end position="28"/>
    </location>
</feature>
<feature type="compositionally biased region" description="Polar residues" evidence="1">
    <location>
        <begin position="46"/>
        <end position="63"/>
    </location>
</feature>
<feature type="region of interest" description="Disordered" evidence="1">
    <location>
        <begin position="1"/>
        <end position="141"/>
    </location>
</feature>
<accession>A0A169WQY1</accession>
<organism evidence="2 3">
    <name type="scientific">Daucus carota subsp. sativus</name>
    <name type="common">Carrot</name>
    <dbReference type="NCBI Taxonomy" id="79200"/>
    <lineage>
        <taxon>Eukaryota</taxon>
        <taxon>Viridiplantae</taxon>
        <taxon>Streptophyta</taxon>
        <taxon>Embryophyta</taxon>
        <taxon>Tracheophyta</taxon>
        <taxon>Spermatophyta</taxon>
        <taxon>Magnoliopsida</taxon>
        <taxon>eudicotyledons</taxon>
        <taxon>Gunneridae</taxon>
        <taxon>Pentapetalae</taxon>
        <taxon>asterids</taxon>
        <taxon>campanulids</taxon>
        <taxon>Apiales</taxon>
        <taxon>Apiaceae</taxon>
        <taxon>Apioideae</taxon>
        <taxon>Scandiceae</taxon>
        <taxon>Daucinae</taxon>
        <taxon>Daucus</taxon>
        <taxon>Daucus sect. Daucus</taxon>
    </lineage>
</organism>
<reference evidence="2" key="2">
    <citation type="submission" date="2022-03" db="EMBL/GenBank/DDBJ databases">
        <title>Draft title - Genomic analysis of global carrot germplasm unveils the trajectory of domestication and the origin of high carotenoid orange carrot.</title>
        <authorList>
            <person name="Iorizzo M."/>
            <person name="Ellison S."/>
            <person name="Senalik D."/>
            <person name="Macko-Podgorni A."/>
            <person name="Grzebelus D."/>
            <person name="Bostan H."/>
            <person name="Rolling W."/>
            <person name="Curaba J."/>
            <person name="Simon P."/>
        </authorList>
    </citation>
    <scope>NUCLEOTIDE SEQUENCE</scope>
    <source>
        <tissue evidence="2">Leaf</tissue>
    </source>
</reference>
<feature type="compositionally biased region" description="Acidic residues" evidence="1">
    <location>
        <begin position="321"/>
        <end position="338"/>
    </location>
</feature>
<feature type="compositionally biased region" description="Basic and acidic residues" evidence="1">
    <location>
        <begin position="115"/>
        <end position="127"/>
    </location>
</feature>
<proteinExistence type="predicted"/>